<dbReference type="AlphaFoldDB" id="A0A0S3UIC6"/>
<evidence type="ECO:0000313" key="2">
    <source>
        <dbReference type="Proteomes" id="UP000217431"/>
    </source>
</evidence>
<evidence type="ECO:0000313" key="1">
    <source>
        <dbReference type="EMBL" id="BAU17211.1"/>
    </source>
</evidence>
<dbReference type="EMBL" id="AP014597">
    <property type="protein sequence ID" value="BAU17211.1"/>
    <property type="molecule type" value="Genomic_DNA"/>
</dbReference>
<name>A0A0S3UIC6_PREIN</name>
<gene>
    <name evidence="1" type="ORF">PIOMA14_I_0703</name>
</gene>
<sequence length="37" mass="4101">MSANETFTHKAFCCLKMNAMHSMSNCVHGVPTVQCIQ</sequence>
<organism evidence="1 2">
    <name type="scientific">Prevotella intermedia</name>
    <dbReference type="NCBI Taxonomy" id="28131"/>
    <lineage>
        <taxon>Bacteria</taxon>
        <taxon>Pseudomonadati</taxon>
        <taxon>Bacteroidota</taxon>
        <taxon>Bacteroidia</taxon>
        <taxon>Bacteroidales</taxon>
        <taxon>Prevotellaceae</taxon>
        <taxon>Prevotella</taxon>
    </lineage>
</organism>
<protein>
    <submittedName>
        <fullName evidence="1">Uncharacterized protein</fullName>
    </submittedName>
</protein>
<accession>A0A0S3UIC6</accession>
<dbReference type="Proteomes" id="UP000217431">
    <property type="component" value="Chromosome I"/>
</dbReference>
<proteinExistence type="predicted"/>
<reference evidence="1 2" key="1">
    <citation type="journal article" date="2016" name="DNA Res.">
        <title>The complete genome sequencing of Prevotella intermedia strain OMA14 and a subsequent fine-scale, intra-species genomic comparison reveal an unusual amplification of conjugative and mobile transposons and identify a novel Prevotella-lineage-specific repeat.</title>
        <authorList>
            <person name="Naito M."/>
            <person name="Ogura Y."/>
            <person name="Itoh T."/>
            <person name="Shoji M."/>
            <person name="Okamoto M."/>
            <person name="Hayashi T."/>
            <person name="Nakayama K."/>
        </authorList>
    </citation>
    <scope>NUCLEOTIDE SEQUENCE [LARGE SCALE GENOMIC DNA]</scope>
    <source>
        <strain evidence="1 2">OMA14</strain>
    </source>
</reference>